<evidence type="ECO:0000256" key="2">
    <source>
        <dbReference type="ARBA" id="ARBA00022900"/>
    </source>
</evidence>
<dbReference type="Gene3D" id="2.80.10.50">
    <property type="match status" value="2"/>
</dbReference>
<dbReference type="CDD" id="cd23377">
    <property type="entry name" value="beta-trefoil_STI_MP4-like"/>
    <property type="match status" value="1"/>
</dbReference>
<name>A0ABU6ZDL7_9FABA</name>
<keyword evidence="2" id="KW-0722">Serine protease inhibitor</keyword>
<protein>
    <submittedName>
        <fullName evidence="5">Uncharacterized protein</fullName>
    </submittedName>
</protein>
<keyword evidence="6" id="KW-1185">Reference proteome</keyword>
<feature type="chain" id="PRO_5046826957" evidence="4">
    <location>
        <begin position="22"/>
        <end position="293"/>
    </location>
</feature>
<organism evidence="5 6">
    <name type="scientific">Stylosanthes scabra</name>
    <dbReference type="NCBI Taxonomy" id="79078"/>
    <lineage>
        <taxon>Eukaryota</taxon>
        <taxon>Viridiplantae</taxon>
        <taxon>Streptophyta</taxon>
        <taxon>Embryophyta</taxon>
        <taxon>Tracheophyta</taxon>
        <taxon>Spermatophyta</taxon>
        <taxon>Magnoliopsida</taxon>
        <taxon>eudicotyledons</taxon>
        <taxon>Gunneridae</taxon>
        <taxon>Pentapetalae</taxon>
        <taxon>rosids</taxon>
        <taxon>fabids</taxon>
        <taxon>Fabales</taxon>
        <taxon>Fabaceae</taxon>
        <taxon>Papilionoideae</taxon>
        <taxon>50 kb inversion clade</taxon>
        <taxon>dalbergioids sensu lato</taxon>
        <taxon>Dalbergieae</taxon>
        <taxon>Pterocarpus clade</taxon>
        <taxon>Stylosanthes</taxon>
    </lineage>
</organism>
<gene>
    <name evidence="5" type="ORF">PIB30_041362</name>
</gene>
<proteinExistence type="predicted"/>
<dbReference type="SMART" id="SM00452">
    <property type="entry name" value="STI"/>
    <property type="match status" value="1"/>
</dbReference>
<dbReference type="PANTHER" id="PTHR33107">
    <property type="entry name" value="KUNITZ TRYPSIN INHIBITOR 2"/>
    <property type="match status" value="1"/>
</dbReference>
<dbReference type="Pfam" id="PF00197">
    <property type="entry name" value="Kunitz_legume"/>
    <property type="match status" value="1"/>
</dbReference>
<keyword evidence="3" id="KW-1015">Disulfide bond</keyword>
<sequence>MKLALLALFALSTTLLPLAMALMAPEQVMDTSGNAIFPGRNFYIMPALFGVNGGGVKFGITGNQFCPVTVLQDYSGVEIGAPVKFAIKQDIGPGMIFTGTPLAISFTYSPGCVGAREWVAIDDDSEAPAFVGFGNHIYYSGQRIIDGVFKIEKAGQIGFYKLVFCPTATAPPGLCYDIGRRNDRYGWRLVLLKDEVEDAAFTVVFVDAGNASSGHKWQPDFLQSRVLHIANHMRPTGRRIKARQNRNSKCLVTILQDYSEINNGFPVKFTIKGTSTLEIYEGTRGWKSSSQRN</sequence>
<evidence type="ECO:0000256" key="3">
    <source>
        <dbReference type="ARBA" id="ARBA00023157"/>
    </source>
</evidence>
<feature type="signal peptide" evidence="4">
    <location>
        <begin position="1"/>
        <end position="21"/>
    </location>
</feature>
<evidence type="ECO:0000313" key="5">
    <source>
        <dbReference type="EMBL" id="MED6220048.1"/>
    </source>
</evidence>
<keyword evidence="4" id="KW-0732">Signal</keyword>
<evidence type="ECO:0000313" key="6">
    <source>
        <dbReference type="Proteomes" id="UP001341840"/>
    </source>
</evidence>
<comment type="caution">
    <text evidence="5">The sequence shown here is derived from an EMBL/GenBank/DDBJ whole genome shotgun (WGS) entry which is preliminary data.</text>
</comment>
<dbReference type="InterPro" id="IPR002160">
    <property type="entry name" value="Prot_inh_Kunz-lg"/>
</dbReference>
<accession>A0ABU6ZDL7</accession>
<evidence type="ECO:0000256" key="4">
    <source>
        <dbReference type="SAM" id="SignalP"/>
    </source>
</evidence>
<dbReference type="EMBL" id="JASCZI010272089">
    <property type="protein sequence ID" value="MED6220048.1"/>
    <property type="molecule type" value="Genomic_DNA"/>
</dbReference>
<dbReference type="InterPro" id="IPR011065">
    <property type="entry name" value="Kunitz_inhibitor_STI-like_sf"/>
</dbReference>
<reference evidence="5 6" key="1">
    <citation type="journal article" date="2023" name="Plants (Basel)">
        <title>Bridging the Gap: Combining Genomics and Transcriptomics Approaches to Understand Stylosanthes scabra, an Orphan Legume from the Brazilian Caatinga.</title>
        <authorList>
            <person name="Ferreira-Neto J.R.C."/>
            <person name="da Silva M.D."/>
            <person name="Binneck E."/>
            <person name="de Melo N.F."/>
            <person name="da Silva R.H."/>
            <person name="de Melo A.L.T.M."/>
            <person name="Pandolfi V."/>
            <person name="Bustamante F.O."/>
            <person name="Brasileiro-Vidal A.C."/>
            <person name="Benko-Iseppon A.M."/>
        </authorList>
    </citation>
    <scope>NUCLEOTIDE SEQUENCE [LARGE SCALE GENOMIC DNA]</scope>
    <source>
        <tissue evidence="5">Leaves</tissue>
    </source>
</reference>
<keyword evidence="1" id="KW-0646">Protease inhibitor</keyword>
<evidence type="ECO:0000256" key="1">
    <source>
        <dbReference type="ARBA" id="ARBA00022690"/>
    </source>
</evidence>
<dbReference type="PRINTS" id="PR00291">
    <property type="entry name" value="KUNITZINHBTR"/>
</dbReference>
<dbReference type="Proteomes" id="UP001341840">
    <property type="component" value="Unassembled WGS sequence"/>
</dbReference>
<dbReference type="SUPFAM" id="SSF50386">
    <property type="entry name" value="STI-like"/>
    <property type="match status" value="2"/>
</dbReference>
<dbReference type="PANTHER" id="PTHR33107:SF21">
    <property type="entry name" value="KUNITZ FAMILY TRYPSIN AND PROTEASE INHIBITOR PROTEIN"/>
    <property type="match status" value="1"/>
</dbReference>